<accession>A0A7Y7B5T5</accession>
<name>A0A7Y7B5T5_STRMO</name>
<evidence type="ECO:0000256" key="1">
    <source>
        <dbReference type="SAM" id="MobiDB-lite"/>
    </source>
</evidence>
<organism evidence="3 4">
    <name type="scientific">Streptomyces morookaense</name>
    <name type="common">Streptoverticillium morookaense</name>
    <dbReference type="NCBI Taxonomy" id="1970"/>
    <lineage>
        <taxon>Bacteria</taxon>
        <taxon>Bacillati</taxon>
        <taxon>Actinomycetota</taxon>
        <taxon>Actinomycetes</taxon>
        <taxon>Kitasatosporales</taxon>
        <taxon>Streptomycetaceae</taxon>
        <taxon>Streptomyces</taxon>
    </lineage>
</organism>
<reference evidence="3 4" key="1">
    <citation type="submission" date="2020-04" db="EMBL/GenBank/DDBJ databases">
        <title>Draft Genome Sequence of Streptomyces morookaense DSM 40503, an 8-azaguanine-producing strain.</title>
        <authorList>
            <person name="Qi J."/>
            <person name="Gao J.-M."/>
        </authorList>
    </citation>
    <scope>NUCLEOTIDE SEQUENCE [LARGE SCALE GENOMIC DNA]</scope>
    <source>
        <strain evidence="3 4">DSM 40503</strain>
    </source>
</reference>
<keyword evidence="2" id="KW-0472">Membrane</keyword>
<sequence length="282" mass="30523">MMRFLKLDGPFCRTCGTAVLRDMTAKTMWQGWWSPISLVIITPFTLIWNAVVNAKLKKLAPPVPGQPGQQLDPGKPLLQRPAIYLALIPIIWFTLLIIQIVTDGGLSSSSGSSGGDTGFHASDNNKPQKTLKLGQPSAQAQEVQRNGKTGKFTITPQRVVMGKPSDLAELDDKNKDKYQGKTLAWVYVNAKLVGGDAPIEGPMIGSDVGVLSEGDEPGTGLILIGDLSSRPADCKEEDTTATWQKGDEHSFCRPFIVPDGKKLTTVTYSRGFSAAPLKWTVD</sequence>
<proteinExistence type="predicted"/>
<dbReference type="AlphaFoldDB" id="A0A7Y7B5T5"/>
<evidence type="ECO:0000313" key="4">
    <source>
        <dbReference type="Proteomes" id="UP000587462"/>
    </source>
</evidence>
<keyword evidence="2" id="KW-1133">Transmembrane helix</keyword>
<feature type="transmembrane region" description="Helical" evidence="2">
    <location>
        <begin position="32"/>
        <end position="52"/>
    </location>
</feature>
<dbReference type="EMBL" id="JABBXF010000039">
    <property type="protein sequence ID" value="NVK79522.1"/>
    <property type="molecule type" value="Genomic_DNA"/>
</dbReference>
<keyword evidence="2" id="KW-0812">Transmembrane</keyword>
<feature type="transmembrane region" description="Helical" evidence="2">
    <location>
        <begin position="82"/>
        <end position="101"/>
    </location>
</feature>
<gene>
    <name evidence="3" type="ORF">HG542_17865</name>
</gene>
<comment type="caution">
    <text evidence="3">The sequence shown here is derived from an EMBL/GenBank/DDBJ whole genome shotgun (WGS) entry which is preliminary data.</text>
</comment>
<evidence type="ECO:0000313" key="3">
    <source>
        <dbReference type="EMBL" id="NVK79522.1"/>
    </source>
</evidence>
<dbReference type="RefSeq" id="WP_176606671.1">
    <property type="nucleotide sequence ID" value="NZ_JABBXF010000039.1"/>
</dbReference>
<feature type="region of interest" description="Disordered" evidence="1">
    <location>
        <begin position="109"/>
        <end position="145"/>
    </location>
</feature>
<protein>
    <submittedName>
        <fullName evidence="3">Uncharacterized protein</fullName>
    </submittedName>
</protein>
<dbReference type="Proteomes" id="UP000587462">
    <property type="component" value="Unassembled WGS sequence"/>
</dbReference>
<feature type="compositionally biased region" description="Polar residues" evidence="1">
    <location>
        <begin position="136"/>
        <end position="145"/>
    </location>
</feature>
<keyword evidence="4" id="KW-1185">Reference proteome</keyword>
<evidence type="ECO:0000256" key="2">
    <source>
        <dbReference type="SAM" id="Phobius"/>
    </source>
</evidence>